<protein>
    <recommendedName>
        <fullName evidence="3">Galectin</fullName>
    </recommendedName>
</protein>
<dbReference type="CTD" id="3965"/>
<evidence type="ECO:0000313" key="6">
    <source>
        <dbReference type="RefSeq" id="XP_054857376.1"/>
    </source>
</evidence>
<dbReference type="GO" id="GO:2000562">
    <property type="term" value="P:negative regulation of CD4-positive, alpha-beta T cell proliferation"/>
    <property type="evidence" value="ECO:0007669"/>
    <property type="project" value="TreeGrafter"/>
</dbReference>
<feature type="domain" description="Galectin" evidence="4">
    <location>
        <begin position="14"/>
        <end position="147"/>
    </location>
</feature>
<dbReference type="Gene3D" id="2.60.120.200">
    <property type="match status" value="2"/>
</dbReference>
<evidence type="ECO:0000313" key="5">
    <source>
        <dbReference type="Proteomes" id="UP001190640"/>
    </source>
</evidence>
<dbReference type="SMART" id="SM00276">
    <property type="entry name" value="GLECT"/>
    <property type="match status" value="2"/>
</dbReference>
<dbReference type="Pfam" id="PF00337">
    <property type="entry name" value="Gal-bind_lectin"/>
    <property type="match status" value="2"/>
</dbReference>
<dbReference type="GO" id="GO:0032689">
    <property type="term" value="P:negative regulation of type II interferon production"/>
    <property type="evidence" value="ECO:0007669"/>
    <property type="project" value="TreeGrafter"/>
</dbReference>
<gene>
    <name evidence="6" type="primary">LGALS9</name>
</gene>
<dbReference type="PROSITE" id="PS51304">
    <property type="entry name" value="GALECTIN"/>
    <property type="match status" value="2"/>
</dbReference>
<dbReference type="SMART" id="SM00908">
    <property type="entry name" value="Gal-bind_lectin"/>
    <property type="match status" value="2"/>
</dbReference>
<keyword evidence="5" id="KW-1185">Reference proteome</keyword>
<dbReference type="CDD" id="cd00070">
    <property type="entry name" value="GLECT"/>
    <property type="match status" value="2"/>
</dbReference>
<dbReference type="InterPro" id="IPR044156">
    <property type="entry name" value="Galectin-like"/>
</dbReference>
<evidence type="ECO:0000259" key="4">
    <source>
        <dbReference type="PROSITE" id="PS51304"/>
    </source>
</evidence>
<keyword evidence="1 3" id="KW-0430">Lectin</keyword>
<dbReference type="SUPFAM" id="SSF49899">
    <property type="entry name" value="Concanavalin A-like lectins/glucanases"/>
    <property type="match status" value="2"/>
</dbReference>
<evidence type="ECO:0000256" key="2">
    <source>
        <dbReference type="ARBA" id="ARBA00022737"/>
    </source>
</evidence>
<feature type="domain" description="Galectin" evidence="4">
    <location>
        <begin position="194"/>
        <end position="322"/>
    </location>
</feature>
<dbReference type="PANTHER" id="PTHR11346">
    <property type="entry name" value="GALECTIN"/>
    <property type="match status" value="1"/>
</dbReference>
<dbReference type="InterPro" id="IPR013320">
    <property type="entry name" value="ConA-like_dom_sf"/>
</dbReference>
<keyword evidence="2" id="KW-0677">Repeat</keyword>
<dbReference type="InterPro" id="IPR001079">
    <property type="entry name" value="Galectin_CRD"/>
</dbReference>
<dbReference type="KEGG" id="emc:129344612"/>
<dbReference type="GO" id="GO:0010628">
    <property type="term" value="P:positive regulation of gene expression"/>
    <property type="evidence" value="ECO:0007669"/>
    <property type="project" value="TreeGrafter"/>
</dbReference>
<proteinExistence type="predicted"/>
<dbReference type="AlphaFoldDB" id="A0AA97KK77"/>
<dbReference type="GO" id="GO:0005634">
    <property type="term" value="C:nucleus"/>
    <property type="evidence" value="ECO:0007669"/>
    <property type="project" value="TreeGrafter"/>
</dbReference>
<dbReference type="Proteomes" id="UP001190640">
    <property type="component" value="Chromosome 17"/>
</dbReference>
<dbReference type="GO" id="GO:0005829">
    <property type="term" value="C:cytosol"/>
    <property type="evidence" value="ECO:0007669"/>
    <property type="project" value="TreeGrafter"/>
</dbReference>
<dbReference type="GeneID" id="129344612"/>
<reference evidence="6" key="1">
    <citation type="submission" date="2025-08" db="UniProtKB">
        <authorList>
            <consortium name="RefSeq"/>
        </authorList>
    </citation>
    <scope>IDENTIFICATION</scope>
    <source>
        <tissue evidence="6">Blood</tissue>
    </source>
</reference>
<accession>A0AA97KK77</accession>
<dbReference type="FunFam" id="2.60.120.200:FF:000023">
    <property type="entry name" value="Galectin"/>
    <property type="match status" value="1"/>
</dbReference>
<evidence type="ECO:0000256" key="3">
    <source>
        <dbReference type="RuleBase" id="RU102079"/>
    </source>
</evidence>
<dbReference type="GO" id="GO:0030246">
    <property type="term" value="F:carbohydrate binding"/>
    <property type="evidence" value="ECO:0007669"/>
    <property type="project" value="UniProtKB-UniRule"/>
</dbReference>
<dbReference type="RefSeq" id="XP_054857376.1">
    <property type="nucleotide sequence ID" value="XM_055001401.1"/>
</dbReference>
<organism evidence="5 6">
    <name type="scientific">Eublepharis macularius</name>
    <name type="common">Leopard gecko</name>
    <name type="synonym">Cyrtodactylus macularius</name>
    <dbReference type="NCBI Taxonomy" id="481883"/>
    <lineage>
        <taxon>Eukaryota</taxon>
        <taxon>Metazoa</taxon>
        <taxon>Chordata</taxon>
        <taxon>Craniata</taxon>
        <taxon>Vertebrata</taxon>
        <taxon>Euteleostomi</taxon>
        <taxon>Lepidosauria</taxon>
        <taxon>Squamata</taxon>
        <taxon>Bifurcata</taxon>
        <taxon>Gekkota</taxon>
        <taxon>Eublepharidae</taxon>
        <taxon>Eublepharinae</taxon>
        <taxon>Eublepharis</taxon>
    </lineage>
</organism>
<dbReference type="FunFam" id="2.60.120.200:FF:000078">
    <property type="entry name" value="Galectin"/>
    <property type="match status" value="1"/>
</dbReference>
<evidence type="ECO:0000256" key="1">
    <source>
        <dbReference type="ARBA" id="ARBA00022734"/>
    </source>
</evidence>
<sequence>MAFQGPFFKPSLPFTGPIYGGLRDGLMVIVTGSVLHNCTRFQVDFQCGSTQVPRPDIAFHFNPRFDDGDCVVWNSFERGSWQHEERQYTMPFHKGRPFEIRFLVQSSSFMVAVNGKHYLEFKHRVPISRVDTIGVSGDLEVASISFQGPTAPDIWTARSAAMTNAAFGPGLFYNQSAAFPPGPYFQPQTYSVPYQASLFGGLFPSKSITVSGAVPPSAVRFHINLKVGRDIAFHLNPRFNEKAIVRNSQFNGHWGPEERHLPGGMPLHLGQTFTIWILCELQCFRVAVNGQHQFDYNHRAPNLQQIGQLEIEGDILLSGVQA</sequence>
<name>A0AA97KK77_EUBMA</name>
<dbReference type="GO" id="GO:0016936">
    <property type="term" value="F:galactoside binding"/>
    <property type="evidence" value="ECO:0007669"/>
    <property type="project" value="TreeGrafter"/>
</dbReference>
<dbReference type="PANTHER" id="PTHR11346:SF80">
    <property type="entry name" value="GALECTIN-9C"/>
    <property type="match status" value="1"/>
</dbReference>